<keyword evidence="1" id="KW-0479">Metal-binding</keyword>
<dbReference type="InterPro" id="IPR013087">
    <property type="entry name" value="Znf_C2H2_type"/>
</dbReference>
<feature type="domain" description="C2H2-type" evidence="3">
    <location>
        <begin position="364"/>
        <end position="393"/>
    </location>
</feature>
<feature type="region of interest" description="Disordered" evidence="2">
    <location>
        <begin position="86"/>
        <end position="112"/>
    </location>
</feature>
<reference evidence="4" key="3">
    <citation type="submission" date="2025-09" db="UniProtKB">
        <authorList>
            <consortium name="Ensembl"/>
        </authorList>
    </citation>
    <scope>IDENTIFICATION</scope>
</reference>
<dbReference type="SMART" id="SM00355">
    <property type="entry name" value="ZnF_C2H2"/>
    <property type="match status" value="4"/>
</dbReference>
<dbReference type="GO" id="GO:0005634">
    <property type="term" value="C:nucleus"/>
    <property type="evidence" value="ECO:0007669"/>
    <property type="project" value="TreeGrafter"/>
</dbReference>
<dbReference type="GO" id="GO:0000977">
    <property type="term" value="F:RNA polymerase II transcription regulatory region sequence-specific DNA binding"/>
    <property type="evidence" value="ECO:0007669"/>
    <property type="project" value="TreeGrafter"/>
</dbReference>
<dbReference type="InterPro" id="IPR040373">
    <property type="entry name" value="CASZ1"/>
</dbReference>
<dbReference type="GO" id="GO:0045664">
    <property type="term" value="P:regulation of neuron differentiation"/>
    <property type="evidence" value="ECO:0007669"/>
    <property type="project" value="TreeGrafter"/>
</dbReference>
<dbReference type="PANTHER" id="PTHR12451">
    <property type="entry name" value="TRANSCRIPTION FACTOR CASTOR PROTEIN MING -RELATED"/>
    <property type="match status" value="1"/>
</dbReference>
<dbReference type="GO" id="GO:0008270">
    <property type="term" value="F:zinc ion binding"/>
    <property type="evidence" value="ECO:0007669"/>
    <property type="project" value="UniProtKB-KW"/>
</dbReference>
<dbReference type="PROSITE" id="PS00028">
    <property type="entry name" value="ZINC_FINGER_C2H2_1"/>
    <property type="match status" value="3"/>
</dbReference>
<dbReference type="Proteomes" id="UP000694400">
    <property type="component" value="Chromosome 21"/>
</dbReference>
<name>A0A8B9TAS9_ANAPL</name>
<keyword evidence="1" id="KW-0863">Zinc-finger</keyword>
<reference evidence="4" key="2">
    <citation type="submission" date="2025-08" db="UniProtKB">
        <authorList>
            <consortium name="Ensembl"/>
        </authorList>
    </citation>
    <scope>IDENTIFICATION</scope>
</reference>
<keyword evidence="1" id="KW-0862">Zinc</keyword>
<dbReference type="PROSITE" id="PS50157">
    <property type="entry name" value="ZINC_FINGER_C2H2_2"/>
    <property type="match status" value="2"/>
</dbReference>
<reference evidence="4" key="1">
    <citation type="submission" date="2019-08" db="EMBL/GenBank/DDBJ databases">
        <title>Three high-quality genomes provides insights into domestication of ducks.</title>
        <authorList>
            <person name="Hou Z.C."/>
            <person name="Zhu F."/>
            <person name="Yin Z.T."/>
            <person name="Zhang F."/>
        </authorList>
    </citation>
    <scope>NUCLEOTIDE SEQUENCE [LARGE SCALE GENOMIC DNA]</scope>
</reference>
<proteinExistence type="predicted"/>
<evidence type="ECO:0000259" key="3">
    <source>
        <dbReference type="PROSITE" id="PS50157"/>
    </source>
</evidence>
<evidence type="ECO:0000313" key="4">
    <source>
        <dbReference type="Ensembl" id="ENSAPLP00020018034.1"/>
    </source>
</evidence>
<dbReference type="GO" id="GO:0045944">
    <property type="term" value="P:positive regulation of transcription by RNA polymerase II"/>
    <property type="evidence" value="ECO:0007669"/>
    <property type="project" value="TreeGrafter"/>
</dbReference>
<dbReference type="AlphaFoldDB" id="A0A8B9TAS9"/>
<evidence type="ECO:0000256" key="2">
    <source>
        <dbReference type="SAM" id="MobiDB-lite"/>
    </source>
</evidence>
<feature type="domain" description="C2H2-type" evidence="3">
    <location>
        <begin position="247"/>
        <end position="276"/>
    </location>
</feature>
<dbReference type="Ensembl" id="ENSAPLT00020019506.1">
    <property type="protein sequence ID" value="ENSAPLP00020018034.1"/>
    <property type="gene ID" value="ENSAPLG00020012879.1"/>
</dbReference>
<sequence length="695" mass="75513">MQGLMSRASKYDFFIQKLKTGESIRPQNGNTYKKASKYDLENVKYLHLFKPGEGSPDMGGAIAFKTGKVGRPSKYDVRNIQKLTPVKAPAPSLAPAPLASTPSSTPVAGPEQSVSLPFNTPEYLKSTFSKTDSITTGTVSTVKNGLPTDKPAVSEDVNIYQKYIARFSGSQHCGHIHCAYQYREHYHCLDPECNYQRFTSKQDVIRHYNMHKKRDNSLQHGFMRFSPLDDCSVYYHGCHLNGKSTHYHCMQVGCNKVYTSTSDVMTHENFHKKNTQLINDGFQRFRATEDCGTVECQFYGQKTTHFHCRRPGCTFTFKNKCDIEKHKSYHIKDDAYAKDGFKKFYKYEECKYEGCVYSKATNHFHCIRAGCGFTFTSTSQMTSHKRKHERRHIRSSGVLGLPASLLGSKDNEQEESSNDDLIDFSAMSSKNSSLSASPTSQQSSVSLIVPAAPSSAAELASSQASKPANSMTPATKISGLLSQALPSNIPLALALSNSALPGTAGSFFPIIPNSSSQAISGSGEPSATSSPAPAASIMERISASKGLISPMMARLAAAALKPSVALEAGELLPSAALPAGGMSVLPRPPAEHGQDLVGSVGSGGLCLLAPPGSGLPHSRHRQHCPWALLAGQEGAGRGHVVKEGGELWHAFKNYSLKNGFLKQRKVIEGTIFLYFLIKCHLLAEKQLAVSCTAGG</sequence>
<evidence type="ECO:0000256" key="1">
    <source>
        <dbReference type="PROSITE-ProRule" id="PRU00042"/>
    </source>
</evidence>
<organism evidence="4 5">
    <name type="scientific">Anas platyrhynchos</name>
    <name type="common">Mallard</name>
    <name type="synonym">Anas boschas</name>
    <dbReference type="NCBI Taxonomy" id="8839"/>
    <lineage>
        <taxon>Eukaryota</taxon>
        <taxon>Metazoa</taxon>
        <taxon>Chordata</taxon>
        <taxon>Craniata</taxon>
        <taxon>Vertebrata</taxon>
        <taxon>Euteleostomi</taxon>
        <taxon>Archelosauria</taxon>
        <taxon>Archosauria</taxon>
        <taxon>Dinosauria</taxon>
        <taxon>Saurischia</taxon>
        <taxon>Theropoda</taxon>
        <taxon>Coelurosauria</taxon>
        <taxon>Aves</taxon>
        <taxon>Neognathae</taxon>
        <taxon>Galloanserae</taxon>
        <taxon>Anseriformes</taxon>
        <taxon>Anatidae</taxon>
        <taxon>Anatinae</taxon>
        <taxon>Anas</taxon>
    </lineage>
</organism>
<evidence type="ECO:0000313" key="5">
    <source>
        <dbReference type="Proteomes" id="UP000694400"/>
    </source>
</evidence>
<protein>
    <submittedName>
        <fullName evidence="4">Castor zinc finger 1</fullName>
    </submittedName>
</protein>
<feature type="compositionally biased region" description="Low complexity" evidence="2">
    <location>
        <begin position="89"/>
        <end position="106"/>
    </location>
</feature>
<dbReference type="GO" id="GO:0000981">
    <property type="term" value="F:DNA-binding transcription factor activity, RNA polymerase II-specific"/>
    <property type="evidence" value="ECO:0007669"/>
    <property type="project" value="TreeGrafter"/>
</dbReference>
<dbReference type="PANTHER" id="PTHR12451:SF0">
    <property type="entry name" value="ZINC FINGER PROTEIN CASTOR HOMOLOG 1"/>
    <property type="match status" value="1"/>
</dbReference>
<accession>A0A8B9TAS9</accession>